<organism evidence="2 3">
    <name type="scientific">Candidatus Methanobinarius endosymbioticus</name>
    <dbReference type="NCBI Taxonomy" id="2006182"/>
    <lineage>
        <taxon>Archaea</taxon>
        <taxon>Methanobacteriati</taxon>
        <taxon>Methanobacteriota</taxon>
        <taxon>Methanomada group</taxon>
        <taxon>Methanobacteria</taxon>
        <taxon>Methanobacteriales</taxon>
        <taxon>Methanobacteriaceae</taxon>
        <taxon>Candidatus Methanobinarius</taxon>
    </lineage>
</organism>
<keyword evidence="1" id="KW-0812">Transmembrane</keyword>
<accession>A0A366MA61</accession>
<evidence type="ECO:0000256" key="1">
    <source>
        <dbReference type="SAM" id="Phobius"/>
    </source>
</evidence>
<evidence type="ECO:0000313" key="3">
    <source>
        <dbReference type="Proteomes" id="UP000253099"/>
    </source>
</evidence>
<protein>
    <submittedName>
        <fullName evidence="2">Uncharacterized protein</fullName>
    </submittedName>
</protein>
<keyword evidence="1" id="KW-0472">Membrane</keyword>
<evidence type="ECO:0000313" key="2">
    <source>
        <dbReference type="EMBL" id="RBQ22392.1"/>
    </source>
</evidence>
<dbReference type="AlphaFoldDB" id="A0A366MA61"/>
<dbReference type="InterPro" id="IPR025098">
    <property type="entry name" value="DUF4013"/>
</dbReference>
<feature type="transmembrane region" description="Helical" evidence="1">
    <location>
        <begin position="21"/>
        <end position="41"/>
    </location>
</feature>
<sequence>MNFSELFKDSLIYSSKNFTRVLILSLLFLIPAILVLFPFLAVTFNQYIAFVGLSVFFMIIFVILTLIINGYYLDVVKDTIMNSDELPAFQWMKNLVNGFKVSVVQIIYCIYQ</sequence>
<keyword evidence="3" id="KW-1185">Reference proteome</keyword>
<dbReference type="Proteomes" id="UP000253099">
    <property type="component" value="Unassembled WGS sequence"/>
</dbReference>
<keyword evidence="1" id="KW-1133">Transmembrane helix</keyword>
<gene>
    <name evidence="2" type="ORF">ALNOE001_21390</name>
</gene>
<comment type="caution">
    <text evidence="2">The sequence shown here is derived from an EMBL/GenBank/DDBJ whole genome shotgun (WGS) entry which is preliminary data.</text>
</comment>
<dbReference type="Pfam" id="PF13197">
    <property type="entry name" value="DUF4013"/>
    <property type="match status" value="1"/>
</dbReference>
<feature type="transmembrane region" description="Helical" evidence="1">
    <location>
        <begin position="47"/>
        <end position="73"/>
    </location>
</feature>
<proteinExistence type="predicted"/>
<dbReference type="EMBL" id="NIZT01000070">
    <property type="protein sequence ID" value="RBQ22392.1"/>
    <property type="molecule type" value="Genomic_DNA"/>
</dbReference>
<name>A0A366MA61_9EURY</name>
<reference evidence="2 3" key="1">
    <citation type="submission" date="2018-06" db="EMBL/GenBank/DDBJ databases">
        <title>Genomic insight into two independent archaeal endosymbiosis events.</title>
        <authorList>
            <person name="Lind A.E."/>
            <person name="Lewis W.H."/>
            <person name="Spang A."/>
            <person name="Guy L."/>
            <person name="Embley M.T."/>
            <person name="Ettema T.J.G."/>
        </authorList>
    </citation>
    <scope>NUCLEOTIDE SEQUENCE [LARGE SCALE GENOMIC DNA]</scope>
    <source>
        <strain evidence="2">NOE</strain>
    </source>
</reference>